<dbReference type="GO" id="GO:0016787">
    <property type="term" value="F:hydrolase activity"/>
    <property type="evidence" value="ECO:0007669"/>
    <property type="project" value="UniProtKB-KW"/>
</dbReference>
<keyword evidence="3" id="KW-1185">Reference proteome</keyword>
<proteinExistence type="predicted"/>
<accession>A0A081BQI1</accession>
<dbReference type="HOGENOM" id="CLU_066901_0_1_0"/>
<evidence type="ECO:0000313" key="2">
    <source>
        <dbReference type="EMBL" id="GAK52647.1"/>
    </source>
</evidence>
<name>A0A081BQI1_9BACT</name>
<dbReference type="InterPro" id="IPR050993">
    <property type="entry name" value="Isochorismatase_domain"/>
</dbReference>
<dbReference type="AlphaFoldDB" id="A0A081BQI1"/>
<dbReference type="InterPro" id="IPR036380">
    <property type="entry name" value="Isochorismatase-like_sf"/>
</dbReference>
<dbReference type="EMBL" id="DF820458">
    <property type="protein sequence ID" value="GAK52647.1"/>
    <property type="molecule type" value="Genomic_DNA"/>
</dbReference>
<dbReference type="Proteomes" id="UP000030700">
    <property type="component" value="Unassembled WGS sequence"/>
</dbReference>
<dbReference type="Pfam" id="PF00857">
    <property type="entry name" value="Isochorismatase"/>
    <property type="match status" value="1"/>
</dbReference>
<protein>
    <submittedName>
        <fullName evidence="2">Isochorismatase hydrolase</fullName>
    </submittedName>
</protein>
<dbReference type="Gene3D" id="3.40.50.850">
    <property type="entry name" value="Isochorismatase-like"/>
    <property type="match status" value="1"/>
</dbReference>
<keyword evidence="2" id="KW-0378">Hydrolase</keyword>
<dbReference type="InterPro" id="IPR000868">
    <property type="entry name" value="Isochorismatase-like_dom"/>
</dbReference>
<feature type="domain" description="Isochorismatase-like" evidence="1">
    <location>
        <begin position="15"/>
        <end position="164"/>
    </location>
</feature>
<dbReference type="SUPFAM" id="SSF52499">
    <property type="entry name" value="Isochorismatase-like hydrolases"/>
    <property type="match status" value="1"/>
</dbReference>
<dbReference type="PANTHER" id="PTHR14119:SF3">
    <property type="entry name" value="ISOCHORISMATASE DOMAIN-CONTAINING PROTEIN 2"/>
    <property type="match status" value="1"/>
</dbReference>
<evidence type="ECO:0000259" key="1">
    <source>
        <dbReference type="Pfam" id="PF00857"/>
    </source>
</evidence>
<gene>
    <name evidence="2" type="ORF">U14_03900</name>
</gene>
<sequence length="187" mass="21065">MEDKRWMKMLQCDDTALILIDVQEKLVRVMHEKELLVTHLCQLVNGALTLSIPILWFEQNPAGLGATIPELSERLNGQTPIIKQSFSCCAHPGVWPQIEQLRRRQFLIAGIEAHVCVYQTGIELLQRGYDVQIVSDAVSSRSSENKQIGLTRIQQAGGGITSVEMALFELLKVAEGQRFKDILRIIK</sequence>
<dbReference type="STRING" id="1499966.U14_03900"/>
<reference evidence="2 3" key="1">
    <citation type="journal article" date="2015" name="PeerJ">
        <title>First genomic representation of candidate bacterial phylum KSB3 points to enhanced environmental sensing as a trigger of wastewater bulking.</title>
        <authorList>
            <person name="Sekiguchi Y."/>
            <person name="Ohashi A."/>
            <person name="Parks D.H."/>
            <person name="Yamauchi T."/>
            <person name="Tyson G.W."/>
            <person name="Hugenholtz P."/>
        </authorList>
    </citation>
    <scope>NUCLEOTIDE SEQUENCE [LARGE SCALE GENOMIC DNA]</scope>
</reference>
<evidence type="ECO:0000313" key="3">
    <source>
        <dbReference type="Proteomes" id="UP000030700"/>
    </source>
</evidence>
<dbReference type="PANTHER" id="PTHR14119">
    <property type="entry name" value="HYDROLASE"/>
    <property type="match status" value="1"/>
</dbReference>
<organism evidence="2 3">
    <name type="scientific">Candidatus Moduliflexus flocculans</name>
    <dbReference type="NCBI Taxonomy" id="1499966"/>
    <lineage>
        <taxon>Bacteria</taxon>
        <taxon>Candidatus Moduliflexota</taxon>
        <taxon>Candidatus Moduliflexia</taxon>
        <taxon>Candidatus Moduliflexales</taxon>
        <taxon>Candidatus Moduliflexaceae</taxon>
    </lineage>
</organism>